<proteinExistence type="predicted"/>
<protein>
    <submittedName>
        <fullName evidence="4">Uncharacterized protein</fullName>
    </submittedName>
</protein>
<organism evidence="4 5">
    <name type="scientific">Coleophoma cylindrospora</name>
    <dbReference type="NCBI Taxonomy" id="1849047"/>
    <lineage>
        <taxon>Eukaryota</taxon>
        <taxon>Fungi</taxon>
        <taxon>Dikarya</taxon>
        <taxon>Ascomycota</taxon>
        <taxon>Pezizomycotina</taxon>
        <taxon>Leotiomycetes</taxon>
        <taxon>Helotiales</taxon>
        <taxon>Dermateaceae</taxon>
        <taxon>Coleophoma</taxon>
    </lineage>
</organism>
<feature type="domain" description="DUF7791" evidence="3">
    <location>
        <begin position="578"/>
        <end position="733"/>
    </location>
</feature>
<dbReference type="EMBL" id="PDLM01000004">
    <property type="protein sequence ID" value="RDW79842.1"/>
    <property type="molecule type" value="Genomic_DNA"/>
</dbReference>
<dbReference type="Gene3D" id="3.40.50.300">
    <property type="entry name" value="P-loop containing nucleotide triphosphate hydrolases"/>
    <property type="match status" value="1"/>
</dbReference>
<feature type="domain" description="Nephrocystin 3-like N-terminal" evidence="2">
    <location>
        <begin position="295"/>
        <end position="467"/>
    </location>
</feature>
<dbReference type="SUPFAM" id="SSF52540">
    <property type="entry name" value="P-loop containing nucleoside triphosphate hydrolases"/>
    <property type="match status" value="1"/>
</dbReference>
<keyword evidence="5" id="KW-1185">Reference proteome</keyword>
<accession>A0A3D8S0K7</accession>
<dbReference type="Proteomes" id="UP000256645">
    <property type="component" value="Unassembled WGS sequence"/>
</dbReference>
<dbReference type="PANTHER" id="PTHR10039">
    <property type="entry name" value="AMELOGENIN"/>
    <property type="match status" value="1"/>
</dbReference>
<dbReference type="Pfam" id="PF25053">
    <property type="entry name" value="DUF7791"/>
    <property type="match status" value="1"/>
</dbReference>
<reference evidence="4 5" key="1">
    <citation type="journal article" date="2018" name="IMA Fungus">
        <title>IMA Genome-F 9: Draft genome sequence of Annulohypoxylon stygium, Aspergillus mulundensis, Berkeleyomyces basicola (syn. Thielaviopsis basicola), Ceratocystis smalleyi, two Cercospora beticola strains, Coleophoma cylindrospora, Fusarium fracticaudum, Phialophora cf. hyalina, and Morchella septimelata.</title>
        <authorList>
            <person name="Wingfield B.D."/>
            <person name="Bills G.F."/>
            <person name="Dong Y."/>
            <person name="Huang W."/>
            <person name="Nel W.J."/>
            <person name="Swalarsk-Parry B.S."/>
            <person name="Vaghefi N."/>
            <person name="Wilken P.M."/>
            <person name="An Z."/>
            <person name="de Beer Z.W."/>
            <person name="De Vos L."/>
            <person name="Chen L."/>
            <person name="Duong T.A."/>
            <person name="Gao Y."/>
            <person name="Hammerbacher A."/>
            <person name="Kikkert J.R."/>
            <person name="Li Y."/>
            <person name="Li H."/>
            <person name="Li K."/>
            <person name="Li Q."/>
            <person name="Liu X."/>
            <person name="Ma X."/>
            <person name="Naidoo K."/>
            <person name="Pethybridge S.J."/>
            <person name="Sun J."/>
            <person name="Steenkamp E.T."/>
            <person name="van der Nest M.A."/>
            <person name="van Wyk S."/>
            <person name="Wingfield M.J."/>
            <person name="Xiong C."/>
            <person name="Yue Q."/>
            <person name="Zhang X."/>
        </authorList>
    </citation>
    <scope>NUCLEOTIDE SEQUENCE [LARGE SCALE GENOMIC DNA]</scope>
    <source>
        <strain evidence="4 5">BP6252</strain>
    </source>
</reference>
<dbReference type="AlphaFoldDB" id="A0A3D8S0K7"/>
<evidence type="ECO:0000259" key="2">
    <source>
        <dbReference type="Pfam" id="PF24883"/>
    </source>
</evidence>
<evidence type="ECO:0000313" key="5">
    <source>
        <dbReference type="Proteomes" id="UP000256645"/>
    </source>
</evidence>
<evidence type="ECO:0000259" key="3">
    <source>
        <dbReference type="Pfam" id="PF25053"/>
    </source>
</evidence>
<name>A0A3D8S0K7_9HELO</name>
<dbReference type="PANTHER" id="PTHR10039:SF5">
    <property type="entry name" value="NACHT DOMAIN-CONTAINING PROTEIN"/>
    <property type="match status" value="1"/>
</dbReference>
<dbReference type="InterPro" id="IPR027417">
    <property type="entry name" value="P-loop_NTPase"/>
</dbReference>
<evidence type="ECO:0000256" key="1">
    <source>
        <dbReference type="ARBA" id="ARBA00022737"/>
    </source>
</evidence>
<gene>
    <name evidence="4" type="ORF">BP6252_04480</name>
</gene>
<evidence type="ECO:0000313" key="4">
    <source>
        <dbReference type="EMBL" id="RDW79842.1"/>
    </source>
</evidence>
<dbReference type="InterPro" id="IPR056884">
    <property type="entry name" value="NPHP3-like_N"/>
</dbReference>
<sequence length="1081" mass="124114">MDPLTALSLAGTIIQFVDFGNKILRGSKELYDSTSGALSVNDELEVRARELKDLTIKLRRPIHIDTTSAHHGMYSALQTLCVACRKAAEELIARLQRLKVEGQHRAWKSFRQAIKYAWNQTEIEVLSKKLHELRKSLDTHILAGLRTTIDVMAIQHSNRFDGLEKSMQTILLALLDHPKSFSRDIHDQTVAVAQLLDRCEVVIRDEHDKTRAYVVDAIQVLATTEEEFGSIVQREHAEKIHNNEERFMAMAQEKILAELSFETMQDRQEEVVEAHKHTFDWIFKPESECAQRRWDNFSEWLKYGNGTYWINGKAGSGKSTLMRHICESKETPKLLQIWARDTRLTICKFFFWNSGTMEQRSQTGLLRSLVHDILRENPDLSPLIIPSTWARAYSRVVLSQASKSCETFTLQYLLQAFRLLINRVTETCKLCLFIDGLDEYDGEAAEMADLFTSLSSINNLKICLSSRPLVAFDEAFGAGSTLQLQNLTFEDIRCYVVDKLFDNKRFKQLAIREGQRSLTLVQELVTKADGVFLWVVLVVRSILVGLSNRDDIDDLERRQRELPSDLSALFEDMLHRRIAPFYQKQAAVLFQIFRASRMVNEQIERLFEVPSPITLQALSFAHEKDPDHALNAPIQPLSELEVSILCGTMEDRLKNCCAGLLELQGASYSEPGTSPMEAARPDARVQYLHRTVKDYLEQPQVWKTVTTHTDGEEFDPYVMLLKSSIRQLKAMELAKGLVPDSSWRCTAFALEFARMSERGHSSAYIPLLEELDHVLNVVVGQIGHIYPGHWSRYYQAGDERPFEWVDNTLVLAVEYGLSAFLDYKFRQIGDNPCYKEGRPLLDYAVSRDIRSQRYGLDPGIIATLLEHGADPGQRYKSTTPWENALNYAYRLQFKELKTHRRRNGVIEADRDQVQEIVDRFRDFIADSTGTSQLHLKSIPPTSFHQKAMQKHYQATTGISNSSIFSDGKMKPDDEKVLKSKPDRDTVLKLISLFQTFIDHGADPNESCLVQIGSEDHMELRPVLYIVNDVFWRWYPEESAKLVEKLEQLEQCATNEELVSGFEAYRITAWNRMSQIKLRFWA</sequence>
<dbReference type="Pfam" id="PF24883">
    <property type="entry name" value="NPHP3_N"/>
    <property type="match status" value="1"/>
</dbReference>
<dbReference type="InterPro" id="IPR056693">
    <property type="entry name" value="DUF7791"/>
</dbReference>
<dbReference type="OrthoDB" id="443402at2759"/>
<dbReference type="STRING" id="1849047.A0A3D8S0K7"/>
<comment type="caution">
    <text evidence="4">The sequence shown here is derived from an EMBL/GenBank/DDBJ whole genome shotgun (WGS) entry which is preliminary data.</text>
</comment>
<keyword evidence="1" id="KW-0677">Repeat</keyword>